<proteinExistence type="predicted"/>
<feature type="DNA-binding region" description="Fork-head" evidence="2">
    <location>
        <begin position="287"/>
        <end position="383"/>
    </location>
</feature>
<dbReference type="PANTHER" id="PTHR11829">
    <property type="entry name" value="FORKHEAD BOX PROTEIN"/>
    <property type="match status" value="1"/>
</dbReference>
<keyword evidence="1 2" id="KW-0238">DNA-binding</keyword>
<dbReference type="Gene3D" id="1.10.10.10">
    <property type="entry name" value="Winged helix-like DNA-binding domain superfamily/Winged helix DNA-binding domain"/>
    <property type="match status" value="1"/>
</dbReference>
<evidence type="ECO:0000313" key="6">
    <source>
        <dbReference type="Proteomes" id="UP001063166"/>
    </source>
</evidence>
<evidence type="ECO:0000256" key="2">
    <source>
        <dbReference type="PROSITE-ProRule" id="PRU00089"/>
    </source>
</evidence>
<feature type="compositionally biased region" description="Low complexity" evidence="3">
    <location>
        <begin position="428"/>
        <end position="439"/>
    </location>
</feature>
<dbReference type="GO" id="GO:0000981">
    <property type="term" value="F:DNA-binding transcription factor activity, RNA polymerase II-specific"/>
    <property type="evidence" value="ECO:0007669"/>
    <property type="project" value="TreeGrafter"/>
</dbReference>
<dbReference type="InterPro" id="IPR036388">
    <property type="entry name" value="WH-like_DNA-bd_sf"/>
</dbReference>
<evidence type="ECO:0000313" key="5">
    <source>
        <dbReference type="EMBL" id="GLB44787.1"/>
    </source>
</evidence>
<dbReference type="EMBL" id="BRPK01000018">
    <property type="protein sequence ID" value="GLB44787.1"/>
    <property type="molecule type" value="Genomic_DNA"/>
</dbReference>
<feature type="compositionally biased region" description="Polar residues" evidence="3">
    <location>
        <begin position="412"/>
        <end position="422"/>
    </location>
</feature>
<evidence type="ECO:0000259" key="4">
    <source>
        <dbReference type="PROSITE" id="PS50039"/>
    </source>
</evidence>
<comment type="subcellular location">
    <subcellularLocation>
        <location evidence="2">Nucleus</location>
    </subcellularLocation>
</comment>
<dbReference type="GO" id="GO:0000978">
    <property type="term" value="F:RNA polymerase II cis-regulatory region sequence-specific DNA binding"/>
    <property type="evidence" value="ECO:0007669"/>
    <property type="project" value="TreeGrafter"/>
</dbReference>
<dbReference type="SMART" id="SM00339">
    <property type="entry name" value="FH"/>
    <property type="match status" value="1"/>
</dbReference>
<organism evidence="5 6">
    <name type="scientific">Lyophyllum shimeji</name>
    <name type="common">Hon-shimeji</name>
    <name type="synonym">Tricholoma shimeji</name>
    <dbReference type="NCBI Taxonomy" id="47721"/>
    <lineage>
        <taxon>Eukaryota</taxon>
        <taxon>Fungi</taxon>
        <taxon>Dikarya</taxon>
        <taxon>Basidiomycota</taxon>
        <taxon>Agaricomycotina</taxon>
        <taxon>Agaricomycetes</taxon>
        <taxon>Agaricomycetidae</taxon>
        <taxon>Agaricales</taxon>
        <taxon>Tricholomatineae</taxon>
        <taxon>Lyophyllaceae</taxon>
        <taxon>Lyophyllum</taxon>
    </lineage>
</organism>
<evidence type="ECO:0000256" key="3">
    <source>
        <dbReference type="SAM" id="MobiDB-lite"/>
    </source>
</evidence>
<feature type="region of interest" description="Disordered" evidence="3">
    <location>
        <begin position="412"/>
        <end position="474"/>
    </location>
</feature>
<dbReference type="Proteomes" id="UP001063166">
    <property type="component" value="Unassembled WGS sequence"/>
</dbReference>
<feature type="region of interest" description="Disordered" evidence="3">
    <location>
        <begin position="110"/>
        <end position="247"/>
    </location>
</feature>
<feature type="region of interest" description="Disordered" evidence="3">
    <location>
        <begin position="376"/>
        <end position="400"/>
    </location>
</feature>
<dbReference type="GO" id="GO:0005634">
    <property type="term" value="C:nucleus"/>
    <property type="evidence" value="ECO:0007669"/>
    <property type="project" value="UniProtKB-SubCell"/>
</dbReference>
<dbReference type="InterPro" id="IPR036390">
    <property type="entry name" value="WH_DNA-bd_sf"/>
</dbReference>
<dbReference type="InterPro" id="IPR050211">
    <property type="entry name" value="FOX_domain-containing"/>
</dbReference>
<feature type="compositionally biased region" description="Polar residues" evidence="3">
    <location>
        <begin position="187"/>
        <end position="210"/>
    </location>
</feature>
<accession>A0A9P3UU36</accession>
<gene>
    <name evidence="5" type="ORF">LshimejAT787_1801240</name>
</gene>
<comment type="caution">
    <text evidence="5">The sequence shown here is derived from an EMBL/GenBank/DDBJ whole genome shotgun (WGS) entry which is preliminary data.</text>
</comment>
<dbReference type="Pfam" id="PF00250">
    <property type="entry name" value="Forkhead"/>
    <property type="match status" value="1"/>
</dbReference>
<feature type="compositionally biased region" description="Polar residues" evidence="3">
    <location>
        <begin position="26"/>
        <end position="41"/>
    </location>
</feature>
<keyword evidence="2" id="KW-0539">Nucleus</keyword>
<dbReference type="PRINTS" id="PR00053">
    <property type="entry name" value="FORKHEAD"/>
</dbReference>
<feature type="compositionally biased region" description="Low complexity" evidence="3">
    <location>
        <begin position="217"/>
        <end position="238"/>
    </location>
</feature>
<sequence length="529" mass="58545">MAISVDEMSRPNRQGYVPHSHPHNAFDNSRANAQSYESQASGRGGPHGHGDRGHGVSDTFNGYYVDASGSPFPPQRENPQSQRRAERSSHGSSYNVQNQYDFSSLQVSNVSNYQTDPGFPGTGQGSQPTRPQDYYRGRHAGEQWSSPDSGYQTYQQSAQAYPMNQEVLPPGVDPSMSRRGLRAMPQSHGQPSQYSPSNFYGYQPSTSPTTFWPGPDSQAPYNSPSPSSSSDGSPNIHSDSARATLSLSPSEIRSWPPVEVYLRQELNIPPDQPVSLWSLPTPPPGTRPNLTYKLLASLAIFGSRQQKLSLQEIYEAIEERFDWYKNQSDEDKKKWQGSLRHNLSLECIFLHSGRPVAEPGKGGYWMLTNKDGYGQKRLRKRRGRPKGMGIKGEEEDQLLGEGEDSFTFASADESQIASSSGVHRTARQSRSSYRSSPQPMHSFTDVPAASERPVFGQSSFPPPPSGPMRNLGQPPMRMQSMPAMAAQSSASTRWTWTMTRRGCESPAGGWKDVAVMSRMSVQFVSCKMT</sequence>
<feature type="domain" description="Fork-head" evidence="4">
    <location>
        <begin position="287"/>
        <end position="383"/>
    </location>
</feature>
<dbReference type="AlphaFoldDB" id="A0A9P3UU36"/>
<dbReference type="PANTHER" id="PTHR11829:SF343">
    <property type="entry name" value="FORK-HEAD DOMAIN-CONTAINING PROTEIN"/>
    <property type="match status" value="1"/>
</dbReference>
<feature type="region of interest" description="Disordered" evidence="3">
    <location>
        <begin position="1"/>
        <end position="95"/>
    </location>
</feature>
<evidence type="ECO:0000256" key="1">
    <source>
        <dbReference type="ARBA" id="ARBA00023125"/>
    </source>
</evidence>
<reference evidence="5" key="1">
    <citation type="submission" date="2022-07" db="EMBL/GenBank/DDBJ databases">
        <title>The genome of Lyophyllum shimeji provides insight into the initial evolution of ectomycorrhizal fungal genome.</title>
        <authorList>
            <person name="Kobayashi Y."/>
            <person name="Shibata T."/>
            <person name="Hirakawa H."/>
            <person name="Shigenobu S."/>
            <person name="Nishiyama T."/>
            <person name="Yamada A."/>
            <person name="Hasebe M."/>
            <person name="Kawaguchi M."/>
        </authorList>
    </citation>
    <scope>NUCLEOTIDE SEQUENCE</scope>
    <source>
        <strain evidence="5">AT787</strain>
    </source>
</reference>
<feature type="compositionally biased region" description="Basic residues" evidence="3">
    <location>
        <begin position="376"/>
        <end position="385"/>
    </location>
</feature>
<dbReference type="SUPFAM" id="SSF46785">
    <property type="entry name" value="Winged helix' DNA-binding domain"/>
    <property type="match status" value="1"/>
</dbReference>
<dbReference type="CDD" id="cd00059">
    <property type="entry name" value="FH_FOX"/>
    <property type="match status" value="1"/>
</dbReference>
<protein>
    <submittedName>
        <fullName evidence="5">FORKHEAD</fullName>
    </submittedName>
</protein>
<feature type="compositionally biased region" description="Polar residues" evidence="3">
    <location>
        <begin position="143"/>
        <end position="159"/>
    </location>
</feature>
<keyword evidence="6" id="KW-1185">Reference proteome</keyword>
<dbReference type="PROSITE" id="PS50039">
    <property type="entry name" value="FORK_HEAD_3"/>
    <property type="match status" value="1"/>
</dbReference>
<dbReference type="InterPro" id="IPR001766">
    <property type="entry name" value="Fork_head_dom"/>
</dbReference>
<dbReference type="OrthoDB" id="5954824at2759"/>
<name>A0A9P3UU36_LYOSH</name>